<evidence type="ECO:0000256" key="4">
    <source>
        <dbReference type="RuleBase" id="RU364035"/>
    </source>
</evidence>
<dbReference type="GO" id="GO:0000055">
    <property type="term" value="P:ribosomal large subunit export from nucleus"/>
    <property type="evidence" value="ECO:0007669"/>
    <property type="project" value="EnsemblFungi"/>
</dbReference>
<dbReference type="GO" id="GO:0016973">
    <property type="term" value="P:poly(A)+ mRNA export from nucleus"/>
    <property type="evidence" value="ECO:0007669"/>
    <property type="project" value="TreeGrafter"/>
</dbReference>
<keyword evidence="3 4" id="KW-0539">Nucleus</keyword>
<protein>
    <recommendedName>
        <fullName evidence="4">Nuclear pore protein</fullName>
    </recommendedName>
</protein>
<dbReference type="VEuPathDB" id="FungiDB:GWK60_L13123"/>
<keyword evidence="4" id="KW-0653">Protein transport</keyword>
<evidence type="ECO:0000313" key="7">
    <source>
        <dbReference type="Proteomes" id="UP000054886"/>
    </source>
</evidence>
<dbReference type="InterPro" id="IPR007231">
    <property type="entry name" value="Nucleoporin_int_Nup93/Nic96"/>
</dbReference>
<accession>A0A0W0D4V6</accession>
<dbReference type="EMBL" id="LLZZ01000015">
    <property type="protein sequence ID" value="KTB12782.1"/>
    <property type="molecule type" value="Genomic_DNA"/>
</dbReference>
<comment type="subcellular location">
    <subcellularLocation>
        <location evidence="1">Nucleus envelope</location>
    </subcellularLocation>
    <subcellularLocation>
        <location evidence="4">Nucleus</location>
        <location evidence="4">Nuclear pore complex</location>
    </subcellularLocation>
</comment>
<keyword evidence="4" id="KW-0509">mRNA transport</keyword>
<dbReference type="VEuPathDB" id="FungiDB:CAGL0L09130g"/>
<dbReference type="GO" id="GO:0006999">
    <property type="term" value="P:nuclear pore organization"/>
    <property type="evidence" value="ECO:0007669"/>
    <property type="project" value="EnsemblFungi"/>
</dbReference>
<sequence length="846" mass="96555">MNNGTFPQNPARQSHNNAISKLVDDARGLPSSTSELGSIQLSINEIRRRANDLRKNKDYSGDHSKAHYLLAASGLPLQEMNSSLKDLKPKQVVEQFIPKSHGSELDLYLQNQKNESILSSIETLLTVASSDFNKFVNSNINIQWENYADSVKKRFGISVNRDDLEENKDVANLSNESLMWGKTENSMLDSGNSKLDVNTNYLIREKFEHYARIIFWYNNCRITKNSCKLTEEFIELLKGRNDFRTKYILEAWEFLNEFDTTLGTAKSSRKILEKQFLNYVDELYQNRINEGFPTNINKIKSFIESKLRFTNGSWKIANLSIVNGKPIWAVIFYLLRAGLIDDALEVAISNASSFNKIENSFVKYFKAYASSPDNELPPDLSSDLHTEYNQYIKTSIDGDPFRLAVYKIIGRCDLTNKTIPAVTLSVEDWLWLNLTLVKENCSNTDPIYEKYSLNDLQATVTTFGEKRFPNNYFQVLLYSGLFERALEEAYKVNELDAIHLAIGFADKHLLHIKANKHADFHGLRTTDNDQDYIDFAKLLGNYTKSFKYSDPRIASEYLFLIAICEDPEVIDLCHEALRQLILETNEFTKLLGEVNKDGTRVPGVIEARRQLIKLDDIKEYLHTISEQTARQANNNGRIYDSLLLYQLAEEYNIVIAIVNGLLSGILSNTNFKKGMLDLYSDLSKNNKDPVALAKNLVNIYLSNPEISKQVVTKNKETCVLLLKIAEIKNTYQSKQWEYTLSQIEELDMLPFTGGSSIRRKAQEFTTLSGYIMNCIPNVLLMTMTSTSELINSLRASSFSSISKKQQIAALKSVGKNCMIYAGMIQYKMPREVYSQLIELDLSLETM</sequence>
<keyword evidence="4" id="KW-0811">Translocation</keyword>
<comment type="similarity">
    <text evidence="2 4">Belongs to the nucleoporin interacting component (NIC) family.</text>
</comment>
<dbReference type="PANTHER" id="PTHR11225">
    <property type="entry name" value="NUCLEAR PORE COMPLEX PROTEIN NUP93 NUCLEOPORIN NUP93 DEAD EYE PROTEIN"/>
    <property type="match status" value="1"/>
</dbReference>
<dbReference type="GO" id="GO:0006606">
    <property type="term" value="P:protein import into nucleus"/>
    <property type="evidence" value="ECO:0007669"/>
    <property type="project" value="EnsemblFungi"/>
</dbReference>
<name>A0A0W0D4V6_CANGB</name>
<gene>
    <name evidence="5" type="ORF">AO440_005208</name>
    <name evidence="6" type="ORF">AO440_005797</name>
</gene>
<keyword evidence="4" id="KW-0472">Membrane</keyword>
<dbReference type="VEuPathDB" id="FungiDB:B1J91_L09130g"/>
<comment type="caution">
    <text evidence="6">The sequence shown here is derived from an EMBL/GenBank/DDBJ whole genome shotgun (WGS) entry which is preliminary data.</text>
</comment>
<evidence type="ECO:0000313" key="5">
    <source>
        <dbReference type="EMBL" id="KTA98014.1"/>
    </source>
</evidence>
<dbReference type="EMBL" id="LLZZ01000154">
    <property type="protein sequence ID" value="KTA98014.1"/>
    <property type="molecule type" value="Genomic_DNA"/>
</dbReference>
<evidence type="ECO:0000313" key="6">
    <source>
        <dbReference type="EMBL" id="KTB12782.1"/>
    </source>
</evidence>
<evidence type="ECO:0000256" key="1">
    <source>
        <dbReference type="ARBA" id="ARBA00004259"/>
    </source>
</evidence>
<dbReference type="Proteomes" id="UP000054886">
    <property type="component" value="Unassembled WGS sequence"/>
</dbReference>
<dbReference type="GO" id="GO:0044612">
    <property type="term" value="C:nuclear pore linkers"/>
    <property type="evidence" value="ECO:0007669"/>
    <property type="project" value="EnsemblFungi"/>
</dbReference>
<dbReference type="Pfam" id="PF04097">
    <property type="entry name" value="Nic96"/>
    <property type="match status" value="1"/>
</dbReference>
<organism evidence="6 7">
    <name type="scientific">Candida glabrata</name>
    <name type="common">Yeast</name>
    <name type="synonym">Torulopsis glabrata</name>
    <dbReference type="NCBI Taxonomy" id="5478"/>
    <lineage>
        <taxon>Eukaryota</taxon>
        <taxon>Fungi</taxon>
        <taxon>Dikarya</taxon>
        <taxon>Ascomycota</taxon>
        <taxon>Saccharomycotina</taxon>
        <taxon>Saccharomycetes</taxon>
        <taxon>Saccharomycetales</taxon>
        <taxon>Saccharomycetaceae</taxon>
        <taxon>Nakaseomyces</taxon>
    </lineage>
</organism>
<evidence type="ECO:0000256" key="2">
    <source>
        <dbReference type="ARBA" id="ARBA00010186"/>
    </source>
</evidence>
<evidence type="ECO:0000256" key="3">
    <source>
        <dbReference type="ARBA" id="ARBA00023242"/>
    </source>
</evidence>
<dbReference type="AlphaFoldDB" id="A0A0W0D4V6"/>
<dbReference type="GO" id="GO:0044615">
    <property type="term" value="C:nuclear pore nuclear basket"/>
    <property type="evidence" value="ECO:0007669"/>
    <property type="project" value="EnsemblFungi"/>
</dbReference>
<dbReference type="PANTHER" id="PTHR11225:SF4">
    <property type="entry name" value="NUCLEAR PORE COMPLEX PROTEIN NUP93"/>
    <property type="match status" value="1"/>
</dbReference>
<dbReference type="VEuPathDB" id="FungiDB:GVI51_L09075"/>
<reference evidence="6 7" key="1">
    <citation type="submission" date="2015-10" db="EMBL/GenBank/DDBJ databases">
        <title>Draft genomes sequences of Candida glabrata isolates 1A, 1B, 2A, 2B, 3A and 3B.</title>
        <authorList>
            <person name="Haavelsrud O.E."/>
            <person name="Gaustad P."/>
        </authorList>
    </citation>
    <scope>NUCLEOTIDE SEQUENCE [LARGE SCALE GENOMIC DNA]</scope>
    <source>
        <strain evidence="6">910700640</strain>
    </source>
</reference>
<keyword evidence="4" id="KW-0813">Transport</keyword>
<keyword evidence="4" id="KW-0906">Nuclear pore complex</keyword>
<proteinExistence type="inferred from homology"/>
<dbReference type="GO" id="GO:0017056">
    <property type="term" value="F:structural constituent of nuclear pore"/>
    <property type="evidence" value="ECO:0007669"/>
    <property type="project" value="EnsemblFungi"/>
</dbReference>